<organism evidence="1 2">
    <name type="scientific">Ancylostoma ceylanicum</name>
    <dbReference type="NCBI Taxonomy" id="53326"/>
    <lineage>
        <taxon>Eukaryota</taxon>
        <taxon>Metazoa</taxon>
        <taxon>Ecdysozoa</taxon>
        <taxon>Nematoda</taxon>
        <taxon>Chromadorea</taxon>
        <taxon>Rhabditida</taxon>
        <taxon>Rhabditina</taxon>
        <taxon>Rhabditomorpha</taxon>
        <taxon>Strongyloidea</taxon>
        <taxon>Ancylostomatidae</taxon>
        <taxon>Ancylostomatinae</taxon>
        <taxon>Ancylostoma</taxon>
    </lineage>
</organism>
<gene>
    <name evidence="1" type="primary">Acey_s0598.g456</name>
    <name evidence="1" type="ORF">Y032_0598g456</name>
</gene>
<dbReference type="InterPro" id="IPR036926">
    <property type="entry name" value="Thymidate_synth/dCMP_Mease_sf"/>
</dbReference>
<accession>A0A016WM83</accession>
<evidence type="ECO:0000313" key="2">
    <source>
        <dbReference type="Proteomes" id="UP000024635"/>
    </source>
</evidence>
<dbReference type="SUPFAM" id="SSF55831">
    <property type="entry name" value="Thymidylate synthase/dCMP hydroxymethylase"/>
    <property type="match status" value="1"/>
</dbReference>
<evidence type="ECO:0000313" key="1">
    <source>
        <dbReference type="EMBL" id="EYC40770.1"/>
    </source>
</evidence>
<sequence>MSNVLTIISTVRSTFHIAILLVKNQGSTTMNVLILLLSLYVVEAALKCPKNTTLNWDDVMETFYAAKVQVLSVGAKGDQYHNAYEYIIDYPMFYFTRRTMYHTRRNVPIIIRIDQRCGPPLTKSKFYAIGYYWHNAILFLRPFEDLSNEEKRLLDSKPSKEFA</sequence>
<dbReference type="Proteomes" id="UP000024635">
    <property type="component" value="Unassembled WGS sequence"/>
</dbReference>
<dbReference type="AlphaFoldDB" id="A0A016WM83"/>
<reference evidence="2" key="1">
    <citation type="journal article" date="2015" name="Nat. Genet.">
        <title>The genome and transcriptome of the zoonotic hookworm Ancylostoma ceylanicum identify infection-specific gene families.</title>
        <authorList>
            <person name="Schwarz E.M."/>
            <person name="Hu Y."/>
            <person name="Antoshechkin I."/>
            <person name="Miller M.M."/>
            <person name="Sternberg P.W."/>
            <person name="Aroian R.V."/>
        </authorList>
    </citation>
    <scope>NUCLEOTIDE SEQUENCE</scope>
    <source>
        <strain evidence="2">HY135</strain>
    </source>
</reference>
<keyword evidence="2" id="KW-1185">Reference proteome</keyword>
<protein>
    <submittedName>
        <fullName evidence="1">Uncharacterized protein</fullName>
    </submittedName>
</protein>
<dbReference type="OrthoDB" id="5900492at2759"/>
<comment type="caution">
    <text evidence="1">The sequence shown here is derived from an EMBL/GenBank/DDBJ whole genome shotgun (WGS) entry which is preliminary data.</text>
</comment>
<name>A0A016WM83_9BILA</name>
<proteinExistence type="predicted"/>
<dbReference type="EMBL" id="JARK01000198">
    <property type="protein sequence ID" value="EYC40770.1"/>
    <property type="molecule type" value="Genomic_DNA"/>
</dbReference>
<dbReference type="Gene3D" id="2.40.50.780">
    <property type="match status" value="1"/>
</dbReference>